<dbReference type="EMBL" id="CP076683">
    <property type="protein sequence ID" value="QWV16589.1"/>
    <property type="molecule type" value="Genomic_DNA"/>
</dbReference>
<dbReference type="UniPathway" id="UPA00219"/>
<evidence type="ECO:0000256" key="11">
    <source>
        <dbReference type="ARBA" id="ARBA00022827"/>
    </source>
</evidence>
<dbReference type="InterPro" id="IPR006094">
    <property type="entry name" value="Oxid_FAD_bind_N"/>
</dbReference>
<keyword evidence="15 20" id="KW-0560">Oxidoreductase</keyword>
<evidence type="ECO:0000256" key="13">
    <source>
        <dbReference type="ARBA" id="ARBA00022960"/>
    </source>
</evidence>
<comment type="subcellular location">
    <subcellularLocation>
        <location evidence="3 20">Cytoplasm</location>
    </subcellularLocation>
</comment>
<gene>
    <name evidence="20 22" type="primary">murB</name>
    <name evidence="23" type="ORF">DQ403_04540</name>
    <name evidence="22" type="ORF">KQ248_19270</name>
</gene>
<evidence type="ECO:0000256" key="19">
    <source>
        <dbReference type="ARBA" id="ARBA00048914"/>
    </source>
</evidence>
<evidence type="ECO:0000259" key="21">
    <source>
        <dbReference type="PROSITE" id="PS51387"/>
    </source>
</evidence>
<dbReference type="SUPFAM" id="SSF56194">
    <property type="entry name" value="Uridine diphospho-N-Acetylenolpyruvylglucosamine reductase, MurB, C-terminal domain"/>
    <property type="match status" value="1"/>
</dbReference>
<keyword evidence="16 20" id="KW-0131">Cell cycle</keyword>
<evidence type="ECO:0000256" key="12">
    <source>
        <dbReference type="ARBA" id="ARBA00022857"/>
    </source>
</evidence>
<dbReference type="InterPro" id="IPR016167">
    <property type="entry name" value="FAD-bd_PCMH_sub1"/>
</dbReference>
<dbReference type="PANTHER" id="PTHR21071:SF4">
    <property type="entry name" value="UDP-N-ACETYLENOLPYRUVOYLGLUCOSAMINE REDUCTASE"/>
    <property type="match status" value="1"/>
</dbReference>
<dbReference type="PROSITE" id="PS51387">
    <property type="entry name" value="FAD_PCMH"/>
    <property type="match status" value="1"/>
</dbReference>
<dbReference type="SUPFAM" id="SSF56176">
    <property type="entry name" value="FAD-binding/transporter-associated domain-like"/>
    <property type="match status" value="1"/>
</dbReference>
<evidence type="ECO:0000256" key="16">
    <source>
        <dbReference type="ARBA" id="ARBA00023306"/>
    </source>
</evidence>
<evidence type="ECO:0000256" key="1">
    <source>
        <dbReference type="ARBA" id="ARBA00001974"/>
    </source>
</evidence>
<dbReference type="NCBIfam" id="NF010478">
    <property type="entry name" value="PRK13903.1"/>
    <property type="match status" value="1"/>
</dbReference>
<organism evidence="23 24">
    <name type="scientific">Stutzerimonas zhaodongensis</name>
    <dbReference type="NCBI Taxonomy" id="1176257"/>
    <lineage>
        <taxon>Bacteria</taxon>
        <taxon>Pseudomonadati</taxon>
        <taxon>Pseudomonadota</taxon>
        <taxon>Gammaproteobacteria</taxon>
        <taxon>Pseudomonadales</taxon>
        <taxon>Pseudomonadaceae</taxon>
        <taxon>Stutzerimonas</taxon>
    </lineage>
</organism>
<dbReference type="GO" id="GO:0008762">
    <property type="term" value="F:UDP-N-acetylmuramate dehydrogenase activity"/>
    <property type="evidence" value="ECO:0007669"/>
    <property type="project" value="UniProtKB-UniRule"/>
</dbReference>
<name>A0A365PY54_9GAMM</name>
<dbReference type="AlphaFoldDB" id="A0A365PY54"/>
<evidence type="ECO:0000256" key="17">
    <source>
        <dbReference type="ARBA" id="ARBA00023316"/>
    </source>
</evidence>
<dbReference type="Pfam" id="PF01565">
    <property type="entry name" value="FAD_binding_4"/>
    <property type="match status" value="1"/>
</dbReference>
<dbReference type="PANTHER" id="PTHR21071">
    <property type="entry name" value="UDP-N-ACETYLENOLPYRUVOYLGLUCOSAMINE REDUCTASE"/>
    <property type="match status" value="1"/>
</dbReference>
<comment type="cofactor">
    <cofactor evidence="1 20">
        <name>FAD</name>
        <dbReference type="ChEBI" id="CHEBI:57692"/>
    </cofactor>
</comment>
<keyword evidence="14 20" id="KW-0573">Peptidoglycan synthesis</keyword>
<dbReference type="InterPro" id="IPR011601">
    <property type="entry name" value="MurB_C"/>
</dbReference>
<dbReference type="RefSeq" id="WP_128119423.1">
    <property type="nucleotide sequence ID" value="NZ_CP076683.1"/>
</dbReference>
<dbReference type="EMBL" id="QNTV01000002">
    <property type="protein sequence ID" value="RBA61075.1"/>
    <property type="molecule type" value="Genomic_DNA"/>
</dbReference>
<keyword evidence="11 20" id="KW-0274">FAD</keyword>
<dbReference type="GO" id="GO:0005829">
    <property type="term" value="C:cytosol"/>
    <property type="evidence" value="ECO:0007669"/>
    <property type="project" value="TreeGrafter"/>
</dbReference>
<feature type="active site" description="Proton donor" evidence="20">
    <location>
        <position position="239"/>
    </location>
</feature>
<comment type="catalytic activity">
    <reaction evidence="19 20">
        <text>UDP-N-acetyl-alpha-D-muramate + NADP(+) = UDP-N-acetyl-3-O-(1-carboxyvinyl)-alpha-D-glucosamine + NADPH + H(+)</text>
        <dbReference type="Rhea" id="RHEA:12248"/>
        <dbReference type="ChEBI" id="CHEBI:15378"/>
        <dbReference type="ChEBI" id="CHEBI:57783"/>
        <dbReference type="ChEBI" id="CHEBI:58349"/>
        <dbReference type="ChEBI" id="CHEBI:68483"/>
        <dbReference type="ChEBI" id="CHEBI:70757"/>
        <dbReference type="EC" id="1.3.1.98"/>
    </reaction>
</comment>
<dbReference type="InterPro" id="IPR036635">
    <property type="entry name" value="MurB_C_sf"/>
</dbReference>
<dbReference type="GO" id="GO:0008360">
    <property type="term" value="P:regulation of cell shape"/>
    <property type="evidence" value="ECO:0007669"/>
    <property type="project" value="UniProtKB-KW"/>
</dbReference>
<evidence type="ECO:0000313" key="25">
    <source>
        <dbReference type="Proteomes" id="UP000683436"/>
    </source>
</evidence>
<dbReference type="Gene3D" id="3.30.465.10">
    <property type="match status" value="1"/>
</dbReference>
<dbReference type="GO" id="GO:0051301">
    <property type="term" value="P:cell division"/>
    <property type="evidence" value="ECO:0007669"/>
    <property type="project" value="UniProtKB-KW"/>
</dbReference>
<keyword evidence="13 20" id="KW-0133">Cell shape</keyword>
<evidence type="ECO:0000256" key="15">
    <source>
        <dbReference type="ARBA" id="ARBA00023002"/>
    </source>
</evidence>
<feature type="domain" description="FAD-binding PCMH-type" evidence="21">
    <location>
        <begin position="18"/>
        <end position="189"/>
    </location>
</feature>
<evidence type="ECO:0000256" key="4">
    <source>
        <dbReference type="ARBA" id="ARBA00004752"/>
    </source>
</evidence>
<keyword evidence="17 20" id="KW-0961">Cell wall biogenesis/degradation</keyword>
<dbReference type="GO" id="GO:0009252">
    <property type="term" value="P:peptidoglycan biosynthetic process"/>
    <property type="evidence" value="ECO:0007669"/>
    <property type="project" value="UniProtKB-UniRule"/>
</dbReference>
<reference evidence="22 25" key="2">
    <citation type="submission" date="2021-06" db="EMBL/GenBank/DDBJ databases">
        <title>Microbial metabolic specificity influences pelagic lipid remineralization.</title>
        <authorList>
            <person name="Behrendt L."/>
            <person name="Hunter J.E."/>
            <person name="Alcolombri U."/>
            <person name="Smriga S."/>
            <person name="Mincer T."/>
            <person name="Lowenstein D.P."/>
            <person name="Peaudecerf F.J."/>
            <person name="Fernandez V.I."/>
            <person name="Fredricks H."/>
            <person name="Almblad H."/>
            <person name="Harrison J.J."/>
            <person name="Stocker R."/>
            <person name="Van Mooy B.A.S."/>
        </authorList>
    </citation>
    <scope>NUCLEOTIDE SEQUENCE [LARGE SCALE GENOMIC DNA]</scope>
    <source>
        <strain evidence="22 25">A252</strain>
    </source>
</reference>
<comment type="similarity">
    <text evidence="5 20">Belongs to the MurB family.</text>
</comment>
<dbReference type="HAMAP" id="MF_00037">
    <property type="entry name" value="MurB"/>
    <property type="match status" value="1"/>
</dbReference>
<keyword evidence="10 20" id="KW-0285">Flavoprotein</keyword>
<sequence>MSLLIEPGYSLKALNTFAVEACAAYFAEAQDDQAVTEAINEACRLEVPLWILGGGSNLVLTGDVQALVLHMASRGIRVLEDDGQQVVIEAEAGEPWHPFVLRSLELGLAGLENLSLIPGTVGAAPIQNVGAYGVEVKDVFAGLTALDRQTGSLVEFDLAACEFAYRDSLFKRQAGRYVILRVRFMLHRAAELSLEYGPLRKWLQQHDVQSPTPMDVSRAVCSIRSEKLPDPRVLGNAGSFFKNPLVPQSKADALLEQYPDLVAFPQGGGQVKLAAGWLIDRAGWKGYRQGDVGVHRLQALVLVNYGQATGQQILQLSEKIQADILERFGVNLEIEPNVV</sequence>
<comment type="function">
    <text evidence="2 20">Cell wall formation.</text>
</comment>
<evidence type="ECO:0000256" key="9">
    <source>
        <dbReference type="ARBA" id="ARBA00022618"/>
    </source>
</evidence>
<evidence type="ECO:0000256" key="5">
    <source>
        <dbReference type="ARBA" id="ARBA00010485"/>
    </source>
</evidence>
<protein>
    <recommendedName>
        <fullName evidence="7 20">UDP-N-acetylenolpyruvoylglucosamine reductase</fullName>
        <ecNumber evidence="6 20">1.3.1.98</ecNumber>
    </recommendedName>
    <alternativeName>
        <fullName evidence="18 20">UDP-N-acetylmuramate dehydrogenase</fullName>
    </alternativeName>
</protein>
<keyword evidence="8 20" id="KW-0963">Cytoplasm</keyword>
<evidence type="ECO:0000256" key="6">
    <source>
        <dbReference type="ARBA" id="ARBA00012518"/>
    </source>
</evidence>
<dbReference type="Proteomes" id="UP000252554">
    <property type="component" value="Unassembled WGS sequence"/>
</dbReference>
<dbReference type="Proteomes" id="UP000683436">
    <property type="component" value="Chromosome"/>
</dbReference>
<evidence type="ECO:0000256" key="3">
    <source>
        <dbReference type="ARBA" id="ARBA00004496"/>
    </source>
</evidence>
<evidence type="ECO:0000313" key="22">
    <source>
        <dbReference type="EMBL" id="QWV16589.1"/>
    </source>
</evidence>
<dbReference type="GO" id="GO:0071555">
    <property type="term" value="P:cell wall organization"/>
    <property type="evidence" value="ECO:0007669"/>
    <property type="project" value="UniProtKB-KW"/>
</dbReference>
<feature type="active site" evidence="20">
    <location>
        <position position="166"/>
    </location>
</feature>
<accession>A0A365PY54</accession>
<evidence type="ECO:0000256" key="14">
    <source>
        <dbReference type="ARBA" id="ARBA00022984"/>
    </source>
</evidence>
<evidence type="ECO:0000313" key="23">
    <source>
        <dbReference type="EMBL" id="RBA61075.1"/>
    </source>
</evidence>
<evidence type="ECO:0000256" key="10">
    <source>
        <dbReference type="ARBA" id="ARBA00022630"/>
    </source>
</evidence>
<dbReference type="InterPro" id="IPR003170">
    <property type="entry name" value="MurB"/>
</dbReference>
<dbReference type="GO" id="GO:0071949">
    <property type="term" value="F:FAD binding"/>
    <property type="evidence" value="ECO:0007669"/>
    <property type="project" value="InterPro"/>
</dbReference>
<keyword evidence="25" id="KW-1185">Reference proteome</keyword>
<dbReference type="Gene3D" id="3.30.43.10">
    <property type="entry name" value="Uridine Diphospho-n-acetylenolpyruvylglucosamine Reductase, domain 2"/>
    <property type="match status" value="1"/>
</dbReference>
<dbReference type="Gene3D" id="3.90.78.10">
    <property type="entry name" value="UDP-N-acetylenolpyruvoylglucosamine reductase, C-terminal domain"/>
    <property type="match status" value="1"/>
</dbReference>
<dbReference type="NCBIfam" id="NF000755">
    <property type="entry name" value="PRK00046.1"/>
    <property type="match status" value="1"/>
</dbReference>
<evidence type="ECO:0000256" key="8">
    <source>
        <dbReference type="ARBA" id="ARBA00022490"/>
    </source>
</evidence>
<keyword evidence="12 20" id="KW-0521">NADP</keyword>
<keyword evidence="9 20" id="KW-0132">Cell division</keyword>
<dbReference type="InterPro" id="IPR016166">
    <property type="entry name" value="FAD-bd_PCMH"/>
</dbReference>
<evidence type="ECO:0000256" key="18">
    <source>
        <dbReference type="ARBA" id="ARBA00031026"/>
    </source>
</evidence>
<evidence type="ECO:0000256" key="20">
    <source>
        <dbReference type="HAMAP-Rule" id="MF_00037"/>
    </source>
</evidence>
<dbReference type="InterPro" id="IPR036318">
    <property type="entry name" value="FAD-bd_PCMH-like_sf"/>
</dbReference>
<reference evidence="23 24" key="1">
    <citation type="submission" date="2018-06" db="EMBL/GenBank/DDBJ databases">
        <title>Whole genome sequencing of four bacterial strains from South Shetland trench revealing bio-synthetic gene clusters.</title>
        <authorList>
            <person name="Abdel-Mageed W.M."/>
            <person name="Lehri B."/>
            <person name="Jarmusch S.A."/>
            <person name="Miranda K."/>
            <person name="Goodfellow M."/>
            <person name="Jaspars M."/>
            <person name="Karlyshev A.V."/>
        </authorList>
    </citation>
    <scope>NUCLEOTIDE SEQUENCE [LARGE SCALE GENOMIC DNA]</scope>
    <source>
        <strain evidence="23 24">SST2</strain>
    </source>
</reference>
<dbReference type="EC" id="1.3.1.98" evidence="6 20"/>
<dbReference type="NCBIfam" id="TIGR00179">
    <property type="entry name" value="murB"/>
    <property type="match status" value="1"/>
</dbReference>
<evidence type="ECO:0000256" key="7">
    <source>
        <dbReference type="ARBA" id="ARBA00015188"/>
    </source>
</evidence>
<feature type="active site" evidence="20">
    <location>
        <position position="335"/>
    </location>
</feature>
<evidence type="ECO:0000313" key="24">
    <source>
        <dbReference type="Proteomes" id="UP000252554"/>
    </source>
</evidence>
<dbReference type="InterPro" id="IPR016169">
    <property type="entry name" value="FAD-bd_PCMH_sub2"/>
</dbReference>
<comment type="pathway">
    <text evidence="4 20">Cell wall biogenesis; peptidoglycan biosynthesis.</text>
</comment>
<evidence type="ECO:0000256" key="2">
    <source>
        <dbReference type="ARBA" id="ARBA00003921"/>
    </source>
</evidence>
<dbReference type="Pfam" id="PF02873">
    <property type="entry name" value="MurB_C"/>
    <property type="match status" value="1"/>
</dbReference>
<proteinExistence type="inferred from homology"/>